<dbReference type="PANTHER" id="PTHR33542:SF3">
    <property type="entry name" value="SIROHYDROCHLORIN FERROCHELATASE, CHLOROPLASTIC"/>
    <property type="match status" value="1"/>
</dbReference>
<keyword evidence="1" id="KW-0479">Metal-binding</keyword>
<dbReference type="Proteomes" id="UP000618943">
    <property type="component" value="Unassembled WGS sequence"/>
</dbReference>
<dbReference type="Pfam" id="PF01903">
    <property type="entry name" value="CbiX"/>
    <property type="match status" value="2"/>
</dbReference>
<feature type="region of interest" description="Disordered" evidence="3">
    <location>
        <begin position="272"/>
        <end position="307"/>
    </location>
</feature>
<dbReference type="CDD" id="cd03414">
    <property type="entry name" value="CbiX_SirB_C"/>
    <property type="match status" value="1"/>
</dbReference>
<proteinExistence type="predicted"/>
<dbReference type="Gene3D" id="3.40.50.1400">
    <property type="match status" value="2"/>
</dbReference>
<evidence type="ECO:0000313" key="5">
    <source>
        <dbReference type="Proteomes" id="UP000618943"/>
    </source>
</evidence>
<sequence length="307" mass="34848">MKAILFVGHGSRLAEGNAEVNKFVEQLKPTLNDQLLVESCFLEFASPNIAEGIDNCVAKGATDIHVIPIILLQAGHSKIHIPAAIDEGKAKYPTVQITYGRPLGVHESIFTILKERLTEAGFNQEVDNNDTAILLIARGGSDADANSDFYKIARMLWEQLNVRTVECAFMGVTYPTVEEGIERCQQLGAKKVIMLPYFLFTGILMERMEKMVENYQTTYPNLDVKLAAYFGYHPELKTVLADRVEESLQGDVKMNCDTCQYRINAMEFVEHHHHHDHDHDHEHHHHDHDHDHDHDHHHEHEHAGTAK</sequence>
<comment type="caution">
    <text evidence="4">The sequence shown here is derived from an EMBL/GenBank/DDBJ whole genome shotgun (WGS) entry which is preliminary data.</text>
</comment>
<name>A0ABS1H2S5_9BACL</name>
<dbReference type="RefSeq" id="WP_200747761.1">
    <property type="nucleotide sequence ID" value="NZ_JAEOAH010000003.1"/>
</dbReference>
<evidence type="ECO:0000256" key="2">
    <source>
        <dbReference type="ARBA" id="ARBA00023239"/>
    </source>
</evidence>
<evidence type="ECO:0000256" key="1">
    <source>
        <dbReference type="ARBA" id="ARBA00022723"/>
    </source>
</evidence>
<protein>
    <submittedName>
        <fullName evidence="4">Sirohydrochlorin chelatase</fullName>
    </submittedName>
</protein>
<accession>A0ABS1H2S5</accession>
<dbReference type="InterPro" id="IPR050963">
    <property type="entry name" value="Sirohydro_Cobaltochel/CbiX"/>
</dbReference>
<evidence type="ECO:0000313" key="4">
    <source>
        <dbReference type="EMBL" id="MBK3493720.1"/>
    </source>
</evidence>
<dbReference type="InterPro" id="IPR002762">
    <property type="entry name" value="CbiX-like"/>
</dbReference>
<reference evidence="4 5" key="1">
    <citation type="submission" date="2020-12" db="EMBL/GenBank/DDBJ databases">
        <title>YIM B01967 draft genome.</title>
        <authorList>
            <person name="Yan X."/>
        </authorList>
    </citation>
    <scope>NUCLEOTIDE SEQUENCE [LARGE SCALE GENOMIC DNA]</scope>
    <source>
        <strain evidence="4 5">YIM B01967</strain>
    </source>
</reference>
<keyword evidence="2" id="KW-0456">Lyase</keyword>
<feature type="compositionally biased region" description="Basic residues" evidence="3">
    <location>
        <begin position="272"/>
        <end position="287"/>
    </location>
</feature>
<evidence type="ECO:0000256" key="3">
    <source>
        <dbReference type="SAM" id="MobiDB-lite"/>
    </source>
</evidence>
<organism evidence="4 5">
    <name type="scientific">Viridibacillus soli</name>
    <dbReference type="NCBI Taxonomy" id="2798301"/>
    <lineage>
        <taxon>Bacteria</taxon>
        <taxon>Bacillati</taxon>
        <taxon>Bacillota</taxon>
        <taxon>Bacilli</taxon>
        <taxon>Bacillales</taxon>
        <taxon>Caryophanaceae</taxon>
        <taxon>Viridibacillus</taxon>
    </lineage>
</organism>
<dbReference type="CDD" id="cd03416">
    <property type="entry name" value="CbiX_SirB_N"/>
    <property type="match status" value="1"/>
</dbReference>
<gene>
    <name evidence="4" type="ORF">JFL43_02370</name>
</gene>
<keyword evidence="5" id="KW-1185">Reference proteome</keyword>
<dbReference type="PANTHER" id="PTHR33542">
    <property type="entry name" value="SIROHYDROCHLORIN FERROCHELATASE, CHLOROPLASTIC"/>
    <property type="match status" value="1"/>
</dbReference>
<dbReference type="EMBL" id="JAEOAH010000003">
    <property type="protein sequence ID" value="MBK3493720.1"/>
    <property type="molecule type" value="Genomic_DNA"/>
</dbReference>
<dbReference type="SUPFAM" id="SSF53800">
    <property type="entry name" value="Chelatase"/>
    <property type="match status" value="1"/>
</dbReference>
<feature type="compositionally biased region" description="Basic and acidic residues" evidence="3">
    <location>
        <begin position="288"/>
        <end position="307"/>
    </location>
</feature>